<evidence type="ECO:0000313" key="17">
    <source>
        <dbReference type="RefSeq" id="XP_017773932.1"/>
    </source>
</evidence>
<keyword evidence="3" id="KW-0813">Transport</keyword>
<evidence type="ECO:0000256" key="1">
    <source>
        <dbReference type="ARBA" id="ARBA00004651"/>
    </source>
</evidence>
<feature type="chain" id="PRO_5047161116" evidence="14">
    <location>
        <begin position="18"/>
        <end position="718"/>
    </location>
</feature>
<keyword evidence="11" id="KW-1071">Ligand-gated ion channel</keyword>
<evidence type="ECO:0000256" key="2">
    <source>
        <dbReference type="ARBA" id="ARBA00008685"/>
    </source>
</evidence>
<dbReference type="SUPFAM" id="SSF53850">
    <property type="entry name" value="Periplasmic binding protein-like II"/>
    <property type="match status" value="1"/>
</dbReference>
<evidence type="ECO:0000256" key="12">
    <source>
        <dbReference type="ARBA" id="ARBA00023303"/>
    </source>
</evidence>
<evidence type="ECO:0000256" key="11">
    <source>
        <dbReference type="ARBA" id="ARBA00023286"/>
    </source>
</evidence>
<evidence type="ECO:0000259" key="15">
    <source>
        <dbReference type="SMART" id="SM00918"/>
    </source>
</evidence>
<evidence type="ECO:0000256" key="10">
    <source>
        <dbReference type="ARBA" id="ARBA00023180"/>
    </source>
</evidence>
<dbReference type="Gene3D" id="3.40.190.10">
    <property type="entry name" value="Periplasmic binding protein-like II"/>
    <property type="match status" value="1"/>
</dbReference>
<keyword evidence="14" id="KW-0732">Signal</keyword>
<dbReference type="InterPro" id="IPR001320">
    <property type="entry name" value="Iontro_rcpt_C"/>
</dbReference>
<keyword evidence="8 13" id="KW-0472">Membrane</keyword>
<reference evidence="17" key="1">
    <citation type="submission" date="2025-08" db="UniProtKB">
        <authorList>
            <consortium name="RefSeq"/>
        </authorList>
    </citation>
    <scope>IDENTIFICATION</scope>
    <source>
        <tissue evidence="17">Whole Larva</tissue>
    </source>
</reference>
<evidence type="ECO:0000256" key="9">
    <source>
        <dbReference type="ARBA" id="ARBA00023170"/>
    </source>
</evidence>
<dbReference type="Proteomes" id="UP000695000">
    <property type="component" value="Unplaced"/>
</dbReference>
<keyword evidence="10" id="KW-0325">Glycoprotein</keyword>
<dbReference type="InterPro" id="IPR052192">
    <property type="entry name" value="Insect_Ionotropic_Sensory_Rcpt"/>
</dbReference>
<dbReference type="RefSeq" id="XP_017773932.1">
    <property type="nucleotide sequence ID" value="XM_017918443.1"/>
</dbReference>
<evidence type="ECO:0000256" key="4">
    <source>
        <dbReference type="ARBA" id="ARBA00022475"/>
    </source>
</evidence>
<keyword evidence="6 13" id="KW-1133">Transmembrane helix</keyword>
<evidence type="ECO:0000256" key="7">
    <source>
        <dbReference type="ARBA" id="ARBA00023065"/>
    </source>
</evidence>
<dbReference type="PANTHER" id="PTHR42643">
    <property type="entry name" value="IONOTROPIC RECEPTOR 20A-RELATED"/>
    <property type="match status" value="1"/>
</dbReference>
<evidence type="ECO:0000256" key="13">
    <source>
        <dbReference type="SAM" id="Phobius"/>
    </source>
</evidence>
<dbReference type="PANTHER" id="PTHR42643:SF35">
    <property type="entry name" value="IONOTROPIC RECEPTOR 68A, ISOFORM A"/>
    <property type="match status" value="1"/>
</dbReference>
<feature type="transmembrane region" description="Helical" evidence="13">
    <location>
        <begin position="370"/>
        <end position="392"/>
    </location>
</feature>
<gene>
    <name evidence="17" type="primary">LOC108560760</name>
</gene>
<evidence type="ECO:0000256" key="5">
    <source>
        <dbReference type="ARBA" id="ARBA00022692"/>
    </source>
</evidence>
<evidence type="ECO:0000256" key="8">
    <source>
        <dbReference type="ARBA" id="ARBA00023136"/>
    </source>
</evidence>
<keyword evidence="4" id="KW-1003">Cell membrane</keyword>
<proteinExistence type="inferred from homology"/>
<keyword evidence="9 17" id="KW-0675">Receptor</keyword>
<evidence type="ECO:0000256" key="6">
    <source>
        <dbReference type="ARBA" id="ARBA00022989"/>
    </source>
</evidence>
<dbReference type="InterPro" id="IPR019594">
    <property type="entry name" value="Glu/Gly-bd"/>
</dbReference>
<dbReference type="Gene3D" id="1.10.287.70">
    <property type="match status" value="1"/>
</dbReference>
<dbReference type="SMART" id="SM00918">
    <property type="entry name" value="Lig_chan-Glu_bd"/>
    <property type="match status" value="1"/>
</dbReference>
<evidence type="ECO:0000256" key="3">
    <source>
        <dbReference type="ARBA" id="ARBA00022448"/>
    </source>
</evidence>
<protein>
    <submittedName>
        <fullName evidence="17">Glutamate receptor ionotropic, delta-2</fullName>
    </submittedName>
</protein>
<keyword evidence="12" id="KW-0407">Ion channel</keyword>
<dbReference type="Pfam" id="PF10613">
    <property type="entry name" value="Lig_chan-Glu_bd"/>
    <property type="match status" value="1"/>
</dbReference>
<keyword evidence="7" id="KW-0406">Ion transport</keyword>
<evidence type="ECO:0000313" key="16">
    <source>
        <dbReference type="Proteomes" id="UP000695000"/>
    </source>
</evidence>
<evidence type="ECO:0000256" key="14">
    <source>
        <dbReference type="SAM" id="SignalP"/>
    </source>
</evidence>
<feature type="transmembrane region" description="Helical" evidence="13">
    <location>
        <begin position="670"/>
        <end position="695"/>
    </location>
</feature>
<dbReference type="Pfam" id="PF00060">
    <property type="entry name" value="Lig_chan"/>
    <property type="match status" value="1"/>
</dbReference>
<keyword evidence="5 13" id="KW-0812">Transmembrane</keyword>
<feature type="signal peptide" evidence="14">
    <location>
        <begin position="1"/>
        <end position="17"/>
    </location>
</feature>
<comment type="subcellular location">
    <subcellularLocation>
        <location evidence="1">Cell membrane</location>
        <topology evidence="1">Multi-pass membrane protein</topology>
    </subcellularLocation>
</comment>
<feature type="transmembrane region" description="Helical" evidence="13">
    <location>
        <begin position="471"/>
        <end position="491"/>
    </location>
</feature>
<sequence length="718" mass="83132">MLRGSLILAFCIASTFALHKGGLTYLLDDVTEEKQDLERLLSDVLFNTLKPYKCIAILCDDVYYSIFKDHIFKKMGLFISYFFILIESSDDLLSPFPDTKDALNMIKKQDCQMYVILMANGLQLSRLLIYGDRYRVLDTRANFVFLYDNRILHKDLYYLWKRMVNVIFIKEYAGSKKSSGEIIPWFELSTVPFPSPIKGVFIPRRIDIWRRSKFRKGVDLFRDKTYDLKNQTLKVAVFQHIPAAIKMEIPEHKSHKTVVQYGDSGYSGIEIEILATISKAMNFNPEMYEPQNAESEFWGIRQPDGQYSGLFGELVSSKADIGLGDFYYTNYILDLMDLTIPYYTECLTFLTPEALSDNSWKTLILPFKPLMWTCVLLSLFICAFLFHFLAIFHRRINRFGMDEKIVATRPIQVQPKLNVDAKYRLMRQQHEVLKEEDEPEGLYVFAEPVNSFLYTYSMLLVVSLPKLPTGWSLRMLTGWFWLYCTLVVVSYRASMTAILANPTPRVTIDNLQEIIDSKISVGGWGEINRILFSTSLDPPSQEIGDKFEIINDTDYGVDRVALGTFALYENTHFLKYSSVKRQLRILNDTKLEGQDGDRNLHIMSDCVINMPISIGLQKNSPIKPMVDKFIRRVIEAGLVGKWLDDIMSFTMISETSNEERVKALMDMKKFFGAIVALFIGITISVSVFFAEILYFNRYIRKHPNFDKYSKVIQHEKKQ</sequence>
<organism evidence="16 17">
    <name type="scientific">Nicrophorus vespilloides</name>
    <name type="common">Boreal carrion beetle</name>
    <dbReference type="NCBI Taxonomy" id="110193"/>
    <lineage>
        <taxon>Eukaryota</taxon>
        <taxon>Metazoa</taxon>
        <taxon>Ecdysozoa</taxon>
        <taxon>Arthropoda</taxon>
        <taxon>Hexapoda</taxon>
        <taxon>Insecta</taxon>
        <taxon>Pterygota</taxon>
        <taxon>Neoptera</taxon>
        <taxon>Endopterygota</taxon>
        <taxon>Coleoptera</taxon>
        <taxon>Polyphaga</taxon>
        <taxon>Staphyliniformia</taxon>
        <taxon>Silphidae</taxon>
        <taxon>Nicrophorinae</taxon>
        <taxon>Nicrophorus</taxon>
    </lineage>
</organism>
<feature type="domain" description="Ionotropic glutamate receptor L-glutamate and glycine-binding" evidence="15">
    <location>
        <begin position="242"/>
        <end position="316"/>
    </location>
</feature>
<feature type="transmembrane region" description="Helical" evidence="13">
    <location>
        <begin position="442"/>
        <end position="465"/>
    </location>
</feature>
<name>A0ABM1MH82_NICVS</name>
<keyword evidence="16" id="KW-1185">Reference proteome</keyword>
<comment type="similarity">
    <text evidence="2">Belongs to the glutamate-gated ion channel (TC 1.A.10.1) family.</text>
</comment>
<accession>A0ABM1MH82</accession>
<dbReference type="GeneID" id="108560760"/>